<feature type="binding site" evidence="8">
    <location>
        <position position="61"/>
    </location>
    <ligand>
        <name>(R)-pantoate</name>
        <dbReference type="ChEBI" id="CHEBI:15980"/>
    </ligand>
</feature>
<dbReference type="Gene3D" id="3.40.50.620">
    <property type="entry name" value="HUPs"/>
    <property type="match status" value="1"/>
</dbReference>
<comment type="catalytic activity">
    <reaction evidence="7 8">
        <text>(R)-pantoate + beta-alanine + ATP = (R)-pantothenate + AMP + diphosphate + H(+)</text>
        <dbReference type="Rhea" id="RHEA:10912"/>
        <dbReference type="ChEBI" id="CHEBI:15378"/>
        <dbReference type="ChEBI" id="CHEBI:15980"/>
        <dbReference type="ChEBI" id="CHEBI:29032"/>
        <dbReference type="ChEBI" id="CHEBI:30616"/>
        <dbReference type="ChEBI" id="CHEBI:33019"/>
        <dbReference type="ChEBI" id="CHEBI:57966"/>
        <dbReference type="ChEBI" id="CHEBI:456215"/>
        <dbReference type="EC" id="6.3.2.1"/>
    </reaction>
</comment>
<dbReference type="NCBIfam" id="TIGR00018">
    <property type="entry name" value="panC"/>
    <property type="match status" value="1"/>
</dbReference>
<keyword evidence="5 8" id="KW-0547">Nucleotide-binding</keyword>
<evidence type="ECO:0000313" key="10">
    <source>
        <dbReference type="Proteomes" id="UP001596391"/>
    </source>
</evidence>
<dbReference type="RefSeq" id="WP_263370467.1">
    <property type="nucleotide sequence ID" value="NZ_JBHSWI010000001.1"/>
</dbReference>
<evidence type="ECO:0000256" key="7">
    <source>
        <dbReference type="ARBA" id="ARBA00048258"/>
    </source>
</evidence>
<sequence>MQICHTIREFREARAVLTRSGKTLGLVPTMGALHEGHLSLVRSAASECDAVAITIFVNPTQFAPGEDFDRYPRTFEADLALLQSENVALVFAPSPAEMYPPSAPQVIVDIPEIGARLDGASRPGHFRGVATVVSKLFNITTPDRAYFGQKDAAQVAVLRAMVRALDTPVDVRVCPTVRDVDGLALSSRNRYLSALERTQALALPRILESVAERITPGSDLAMLRASLAAKLNAADGFTLDYAAIVHPDTLLPISSLDEGALIAAAVHVGKTRLIDNIVLTPVAREHEELTLTAGAAR</sequence>
<feature type="active site" description="Proton donor" evidence="8">
    <location>
        <position position="37"/>
    </location>
</feature>
<dbReference type="SUPFAM" id="SSF52374">
    <property type="entry name" value="Nucleotidylyl transferase"/>
    <property type="match status" value="1"/>
</dbReference>
<dbReference type="GO" id="GO:0004592">
    <property type="term" value="F:pantoate-beta-alanine ligase activity"/>
    <property type="evidence" value="ECO:0007669"/>
    <property type="project" value="UniProtKB-EC"/>
</dbReference>
<keyword evidence="4 8" id="KW-0566">Pantothenate biosynthesis</keyword>
<evidence type="ECO:0000256" key="5">
    <source>
        <dbReference type="ARBA" id="ARBA00022741"/>
    </source>
</evidence>
<accession>A0ABW1Z9V6</accession>
<feature type="binding site" evidence="8">
    <location>
        <begin position="185"/>
        <end position="188"/>
    </location>
    <ligand>
        <name>ATP</name>
        <dbReference type="ChEBI" id="CHEBI:30616"/>
    </ligand>
</feature>
<feature type="binding site" evidence="8">
    <location>
        <begin position="148"/>
        <end position="151"/>
    </location>
    <ligand>
        <name>ATP</name>
        <dbReference type="ChEBI" id="CHEBI:30616"/>
    </ligand>
</feature>
<proteinExistence type="inferred from homology"/>
<name>A0ABW1Z9V6_9BACT</name>
<feature type="binding site" evidence="8">
    <location>
        <position position="61"/>
    </location>
    <ligand>
        <name>beta-alanine</name>
        <dbReference type="ChEBI" id="CHEBI:57966"/>
    </ligand>
</feature>
<feature type="binding site" evidence="8">
    <location>
        <position position="154"/>
    </location>
    <ligand>
        <name>(R)-pantoate</name>
        <dbReference type="ChEBI" id="CHEBI:15980"/>
    </ligand>
</feature>
<evidence type="ECO:0000256" key="4">
    <source>
        <dbReference type="ARBA" id="ARBA00022655"/>
    </source>
</evidence>
<dbReference type="CDD" id="cd00560">
    <property type="entry name" value="PanC"/>
    <property type="match status" value="1"/>
</dbReference>
<dbReference type="Pfam" id="PF02569">
    <property type="entry name" value="Pantoate_ligase"/>
    <property type="match status" value="1"/>
</dbReference>
<evidence type="ECO:0000256" key="6">
    <source>
        <dbReference type="ARBA" id="ARBA00022840"/>
    </source>
</evidence>
<keyword evidence="8" id="KW-0963">Cytoplasm</keyword>
<keyword evidence="10" id="KW-1185">Reference proteome</keyword>
<evidence type="ECO:0000256" key="3">
    <source>
        <dbReference type="ARBA" id="ARBA00022598"/>
    </source>
</evidence>
<dbReference type="PANTHER" id="PTHR21299:SF1">
    <property type="entry name" value="PANTOATE--BETA-ALANINE LIGASE"/>
    <property type="match status" value="1"/>
</dbReference>
<reference evidence="10" key="1">
    <citation type="journal article" date="2019" name="Int. J. Syst. Evol. Microbiol.">
        <title>The Global Catalogue of Microorganisms (GCM) 10K type strain sequencing project: providing services to taxonomists for standard genome sequencing and annotation.</title>
        <authorList>
            <consortium name="The Broad Institute Genomics Platform"/>
            <consortium name="The Broad Institute Genome Sequencing Center for Infectious Disease"/>
            <person name="Wu L."/>
            <person name="Ma J."/>
        </authorList>
    </citation>
    <scope>NUCLEOTIDE SEQUENCE [LARGE SCALE GENOMIC DNA]</scope>
    <source>
        <strain evidence="10">CGMCC 1.16026</strain>
    </source>
</reference>
<dbReference type="PANTHER" id="PTHR21299">
    <property type="entry name" value="CYTIDYLATE KINASE/PANTOATE-BETA-ALANINE LIGASE"/>
    <property type="match status" value="1"/>
</dbReference>
<evidence type="ECO:0000313" key="9">
    <source>
        <dbReference type="EMBL" id="MFC6646201.1"/>
    </source>
</evidence>
<protein>
    <recommendedName>
        <fullName evidence="8">Pantothenate synthetase</fullName>
        <shortName evidence="8">PS</shortName>
        <ecNumber evidence="8">6.3.2.1</ecNumber>
    </recommendedName>
    <alternativeName>
        <fullName evidence="8">Pantoate--beta-alanine ligase</fullName>
    </alternativeName>
    <alternativeName>
        <fullName evidence="8">Pantoate-activating enzyme</fullName>
    </alternativeName>
</protein>
<feature type="binding site" evidence="8">
    <location>
        <begin position="30"/>
        <end position="37"/>
    </location>
    <ligand>
        <name>ATP</name>
        <dbReference type="ChEBI" id="CHEBI:30616"/>
    </ligand>
</feature>
<evidence type="ECO:0000256" key="8">
    <source>
        <dbReference type="HAMAP-Rule" id="MF_00158"/>
    </source>
</evidence>
<dbReference type="HAMAP" id="MF_00158">
    <property type="entry name" value="PanC"/>
    <property type="match status" value="1"/>
</dbReference>
<dbReference type="InterPro" id="IPR014729">
    <property type="entry name" value="Rossmann-like_a/b/a_fold"/>
</dbReference>
<comment type="pathway">
    <text evidence="1 8">Cofactor biosynthesis; (R)-pantothenate biosynthesis; (R)-pantothenate from (R)-pantoate and beta-alanine: step 1/1.</text>
</comment>
<dbReference type="InterPro" id="IPR042176">
    <property type="entry name" value="Pantoate_ligase_C"/>
</dbReference>
<dbReference type="EC" id="6.3.2.1" evidence="8"/>
<comment type="miscellaneous">
    <text evidence="8">The reaction proceeds by a bi uni uni bi ping pong mechanism.</text>
</comment>
<dbReference type="InterPro" id="IPR003721">
    <property type="entry name" value="Pantoate_ligase"/>
</dbReference>
<comment type="similarity">
    <text evidence="2 8">Belongs to the pantothenate synthetase family.</text>
</comment>
<keyword evidence="3 8" id="KW-0436">Ligase</keyword>
<dbReference type="Gene3D" id="3.30.1300.10">
    <property type="entry name" value="Pantoate-beta-alanine ligase, C-terminal domain"/>
    <property type="match status" value="1"/>
</dbReference>
<gene>
    <name evidence="8 9" type="primary">panC</name>
    <name evidence="9" type="ORF">ACFQBQ_11530</name>
</gene>
<evidence type="ECO:0000256" key="2">
    <source>
        <dbReference type="ARBA" id="ARBA00009256"/>
    </source>
</evidence>
<comment type="subunit">
    <text evidence="8">Homodimer.</text>
</comment>
<evidence type="ECO:0000256" key="1">
    <source>
        <dbReference type="ARBA" id="ARBA00004990"/>
    </source>
</evidence>
<comment type="function">
    <text evidence="8">Catalyzes the condensation of pantoate with beta-alanine in an ATP-dependent reaction via a pantoyl-adenylate intermediate.</text>
</comment>
<comment type="caution">
    <text evidence="9">The sequence shown here is derived from an EMBL/GenBank/DDBJ whole genome shotgun (WGS) entry which is preliminary data.</text>
</comment>
<dbReference type="EMBL" id="JBHSWI010000001">
    <property type="protein sequence ID" value="MFC6646201.1"/>
    <property type="molecule type" value="Genomic_DNA"/>
</dbReference>
<dbReference type="Proteomes" id="UP001596391">
    <property type="component" value="Unassembled WGS sequence"/>
</dbReference>
<feature type="binding site" evidence="8">
    <location>
        <position position="177"/>
    </location>
    <ligand>
        <name>ATP</name>
        <dbReference type="ChEBI" id="CHEBI:30616"/>
    </ligand>
</feature>
<comment type="subcellular location">
    <subcellularLocation>
        <location evidence="8">Cytoplasm</location>
    </subcellularLocation>
</comment>
<organism evidence="9 10">
    <name type="scientific">Granulicella cerasi</name>
    <dbReference type="NCBI Taxonomy" id="741063"/>
    <lineage>
        <taxon>Bacteria</taxon>
        <taxon>Pseudomonadati</taxon>
        <taxon>Acidobacteriota</taxon>
        <taxon>Terriglobia</taxon>
        <taxon>Terriglobales</taxon>
        <taxon>Acidobacteriaceae</taxon>
        <taxon>Granulicella</taxon>
    </lineage>
</organism>
<keyword evidence="6 8" id="KW-0067">ATP-binding</keyword>